<sequence>YHVWEFFPPAFNCPADMQRIGHFGDGGKWICGMSIYESFKRRPLTVYSFGIAEDSSFEQEMLERTNAHIFGYDYTVDSFGPDITEVYQNRTAMKKAGIGPLDRAEDPPFYTLESLMKQNNHTYIDIIKMDIEGAEFDALEAFMNNYDGQQLPVGQILIEIHLFEGVTSVHKVTKWWERLEKFGLRPVWAEPNLLAVTYGGVFPCCTEYVFINTNDKKNILWQ</sequence>
<proteinExistence type="predicted"/>
<dbReference type="Pfam" id="PF13383">
    <property type="entry name" value="Methyltransf_22"/>
    <property type="match status" value="1"/>
</dbReference>
<dbReference type="PANTHER" id="PTHR32026:SF10">
    <property type="entry name" value="METHYLTRANSFERASE-LIKE PROTEIN 24-RELATED"/>
    <property type="match status" value="1"/>
</dbReference>
<keyword evidence="3" id="KW-1185">Reference proteome</keyword>
<dbReference type="Gene3D" id="3.40.50.150">
    <property type="entry name" value="Vaccinia Virus protein VP39"/>
    <property type="match status" value="1"/>
</dbReference>
<evidence type="ECO:0000313" key="3">
    <source>
        <dbReference type="Proteomes" id="UP000240883"/>
    </source>
</evidence>
<feature type="non-terminal residue" evidence="2">
    <location>
        <position position="1"/>
    </location>
</feature>
<dbReference type="InterPro" id="IPR025714">
    <property type="entry name" value="Methyltranfer_dom"/>
</dbReference>
<name>A0A2T2NM30_CORCC</name>
<dbReference type="SUPFAM" id="SSF53335">
    <property type="entry name" value="S-adenosyl-L-methionine-dependent methyltransferases"/>
    <property type="match status" value="1"/>
</dbReference>
<evidence type="ECO:0000259" key="1">
    <source>
        <dbReference type="Pfam" id="PF13383"/>
    </source>
</evidence>
<accession>A0A2T2NM30</accession>
<reference evidence="2 3" key="1">
    <citation type="journal article" date="2018" name="Front. Microbiol.">
        <title>Genome-Wide Analysis of Corynespora cassiicola Leaf Fall Disease Putative Effectors.</title>
        <authorList>
            <person name="Lopez D."/>
            <person name="Ribeiro S."/>
            <person name="Label P."/>
            <person name="Fumanal B."/>
            <person name="Venisse J.S."/>
            <person name="Kohler A."/>
            <person name="de Oliveira R.R."/>
            <person name="Labutti K."/>
            <person name="Lipzen A."/>
            <person name="Lail K."/>
            <person name="Bauer D."/>
            <person name="Ohm R.A."/>
            <person name="Barry K.W."/>
            <person name="Spatafora J."/>
            <person name="Grigoriev I.V."/>
            <person name="Martin F.M."/>
            <person name="Pujade-Renaud V."/>
        </authorList>
    </citation>
    <scope>NUCLEOTIDE SEQUENCE [LARGE SCALE GENOMIC DNA]</scope>
    <source>
        <strain evidence="2 3">Philippines</strain>
    </source>
</reference>
<dbReference type="AlphaFoldDB" id="A0A2T2NM30"/>
<dbReference type="EMBL" id="KZ678136">
    <property type="protein sequence ID" value="PSN66440.1"/>
    <property type="molecule type" value="Genomic_DNA"/>
</dbReference>
<feature type="domain" description="Methyltransferase" evidence="1">
    <location>
        <begin position="6"/>
        <end position="192"/>
    </location>
</feature>
<dbReference type="InterPro" id="IPR026913">
    <property type="entry name" value="METTL24"/>
</dbReference>
<evidence type="ECO:0000313" key="2">
    <source>
        <dbReference type="EMBL" id="PSN66440.1"/>
    </source>
</evidence>
<dbReference type="STRING" id="1448308.A0A2T2NM30"/>
<dbReference type="Proteomes" id="UP000240883">
    <property type="component" value="Unassembled WGS sequence"/>
</dbReference>
<gene>
    <name evidence="2" type="ORF">BS50DRAFT_495417</name>
</gene>
<protein>
    <recommendedName>
        <fullName evidence="1">Methyltransferase domain-containing protein</fullName>
    </recommendedName>
</protein>
<dbReference type="PANTHER" id="PTHR32026">
    <property type="entry name" value="METHYLTRANSFERASE-LIKE PROTEIN 24"/>
    <property type="match status" value="1"/>
</dbReference>
<organism evidence="2 3">
    <name type="scientific">Corynespora cassiicola Philippines</name>
    <dbReference type="NCBI Taxonomy" id="1448308"/>
    <lineage>
        <taxon>Eukaryota</taxon>
        <taxon>Fungi</taxon>
        <taxon>Dikarya</taxon>
        <taxon>Ascomycota</taxon>
        <taxon>Pezizomycotina</taxon>
        <taxon>Dothideomycetes</taxon>
        <taxon>Pleosporomycetidae</taxon>
        <taxon>Pleosporales</taxon>
        <taxon>Corynesporascaceae</taxon>
        <taxon>Corynespora</taxon>
    </lineage>
</organism>
<dbReference type="OrthoDB" id="10006218at2759"/>
<dbReference type="InterPro" id="IPR029063">
    <property type="entry name" value="SAM-dependent_MTases_sf"/>
</dbReference>